<keyword evidence="1" id="KW-1133">Transmembrane helix</keyword>
<feature type="domain" description="DUF3592" evidence="2">
    <location>
        <begin position="43"/>
        <end position="114"/>
    </location>
</feature>
<feature type="transmembrane region" description="Helical" evidence="1">
    <location>
        <begin position="6"/>
        <end position="30"/>
    </location>
</feature>
<keyword evidence="1" id="KW-0472">Membrane</keyword>
<organism evidence="3 4">
    <name type="scientific">Arthrobacter woluwensis</name>
    <dbReference type="NCBI Taxonomy" id="156980"/>
    <lineage>
        <taxon>Bacteria</taxon>
        <taxon>Bacillati</taxon>
        <taxon>Actinomycetota</taxon>
        <taxon>Actinomycetes</taxon>
        <taxon>Micrococcales</taxon>
        <taxon>Micrococcaceae</taxon>
        <taxon>Arthrobacter</taxon>
    </lineage>
</organism>
<evidence type="ECO:0000313" key="4">
    <source>
        <dbReference type="Proteomes" id="UP000182652"/>
    </source>
</evidence>
<proteinExistence type="predicted"/>
<sequence>MSTVQTVAWGIWGAFVLLMVVVSVVQVLALRRRERGMREWPRVQAVVVGHKEGPGVGDAGDGPARYFPIYQFQGPDGRVLQGRALRGGPSPYPLGSALEICVNPQKPSESYVIEKTSKVLLGCTLVFAVVFLIGSFFFLRILLG</sequence>
<dbReference type="Pfam" id="PF12158">
    <property type="entry name" value="DUF3592"/>
    <property type="match status" value="1"/>
</dbReference>
<dbReference type="AlphaFoldDB" id="A0A1H4MJQ7"/>
<protein>
    <recommendedName>
        <fullName evidence="2">DUF3592 domain-containing protein</fullName>
    </recommendedName>
</protein>
<gene>
    <name evidence="3" type="ORF">SAMN04489745_1362</name>
</gene>
<accession>A0A1H4MJQ7</accession>
<keyword evidence="1" id="KW-0812">Transmembrane</keyword>
<name>A0A1H4MJQ7_9MICC</name>
<dbReference type="RefSeq" id="WP_066211255.1">
    <property type="nucleotide sequence ID" value="NZ_FNSN01000003.1"/>
</dbReference>
<evidence type="ECO:0000259" key="2">
    <source>
        <dbReference type="Pfam" id="PF12158"/>
    </source>
</evidence>
<reference evidence="3 4" key="1">
    <citation type="submission" date="2016-10" db="EMBL/GenBank/DDBJ databases">
        <authorList>
            <person name="de Groot N.N."/>
        </authorList>
    </citation>
    <scope>NUCLEOTIDE SEQUENCE [LARGE SCALE GENOMIC DNA]</scope>
    <source>
        <strain evidence="3 4">DSM 10495</strain>
    </source>
</reference>
<dbReference type="Proteomes" id="UP000182652">
    <property type="component" value="Unassembled WGS sequence"/>
</dbReference>
<keyword evidence="4" id="KW-1185">Reference proteome</keyword>
<evidence type="ECO:0000256" key="1">
    <source>
        <dbReference type="SAM" id="Phobius"/>
    </source>
</evidence>
<dbReference type="EMBL" id="FNSN01000003">
    <property type="protein sequence ID" value="SEB82938.1"/>
    <property type="molecule type" value="Genomic_DNA"/>
</dbReference>
<dbReference type="InterPro" id="IPR021994">
    <property type="entry name" value="DUF3592"/>
</dbReference>
<feature type="transmembrane region" description="Helical" evidence="1">
    <location>
        <begin position="119"/>
        <end position="143"/>
    </location>
</feature>
<evidence type="ECO:0000313" key="3">
    <source>
        <dbReference type="EMBL" id="SEB82938.1"/>
    </source>
</evidence>